<evidence type="ECO:0000256" key="3">
    <source>
        <dbReference type="ARBA" id="ARBA00022741"/>
    </source>
</evidence>
<dbReference type="GO" id="GO:0005524">
    <property type="term" value="F:ATP binding"/>
    <property type="evidence" value="ECO:0007669"/>
    <property type="project" value="UniProtKB-KW"/>
</dbReference>
<keyword evidence="6" id="KW-0460">Magnesium</keyword>
<dbReference type="InterPro" id="IPR022279">
    <property type="entry name" value="Pup_ligase"/>
</dbReference>
<evidence type="ECO:0000313" key="8">
    <source>
        <dbReference type="EMBL" id="OKL54859.1"/>
    </source>
</evidence>
<evidence type="ECO:0000256" key="1">
    <source>
        <dbReference type="ARBA" id="ARBA00022598"/>
    </source>
</evidence>
<keyword evidence="1 8" id="KW-0436">Ligase</keyword>
<keyword evidence="5" id="KW-0067">ATP-binding</keyword>
<dbReference type="GO" id="GO:0070490">
    <property type="term" value="P:protein pupylation"/>
    <property type="evidence" value="ECO:0007669"/>
    <property type="project" value="UniProtKB-UniRule"/>
</dbReference>
<dbReference type="GO" id="GO:0019941">
    <property type="term" value="P:modification-dependent protein catabolic process"/>
    <property type="evidence" value="ECO:0007669"/>
    <property type="project" value="UniProtKB-UniRule"/>
</dbReference>
<evidence type="ECO:0000256" key="2">
    <source>
        <dbReference type="ARBA" id="ARBA00022723"/>
    </source>
</evidence>
<keyword evidence="2" id="KW-0479">Metal-binding</keyword>
<dbReference type="GO" id="GO:0046872">
    <property type="term" value="F:metal ion binding"/>
    <property type="evidence" value="ECO:0007669"/>
    <property type="project" value="UniProtKB-KW"/>
</dbReference>
<keyword evidence="4" id="KW-0833">Ubl conjugation pathway</keyword>
<keyword evidence="9" id="KW-1185">Reference proteome</keyword>
<dbReference type="PANTHER" id="PTHR42307:SF3">
    <property type="entry name" value="PUP--PROTEIN LIGASE"/>
    <property type="match status" value="1"/>
</dbReference>
<evidence type="ECO:0000256" key="7">
    <source>
        <dbReference type="NCBIfam" id="TIGR03686"/>
    </source>
</evidence>
<protein>
    <recommendedName>
        <fullName evidence="7">Pup--protein ligase</fullName>
        <ecNumber evidence="7">6.3.1.19</ecNumber>
    </recommendedName>
</protein>
<proteinExistence type="predicted"/>
<dbReference type="AlphaFoldDB" id="A0A1Q5Q590"/>
<dbReference type="GO" id="GO:0010498">
    <property type="term" value="P:proteasomal protein catabolic process"/>
    <property type="evidence" value="ECO:0007669"/>
    <property type="project" value="UniProtKB-UniRule"/>
</dbReference>
<keyword evidence="3" id="KW-0547">Nucleotide-binding</keyword>
<dbReference type="OrthoDB" id="9760627at2"/>
<comment type="caution">
    <text evidence="8">The sequence shown here is derived from an EMBL/GenBank/DDBJ whole genome shotgun (WGS) entry which is preliminary data.</text>
</comment>
<evidence type="ECO:0000313" key="9">
    <source>
        <dbReference type="Proteomes" id="UP000185628"/>
    </source>
</evidence>
<dbReference type="PANTHER" id="PTHR42307">
    <property type="entry name" value="PUP DEAMIDASE/DEPUPYLASE"/>
    <property type="match status" value="1"/>
</dbReference>
<dbReference type="RefSeq" id="WP_073715709.1">
    <property type="nucleotide sequence ID" value="NZ_MQVR01000006.1"/>
</dbReference>
<evidence type="ECO:0000256" key="6">
    <source>
        <dbReference type="ARBA" id="ARBA00022842"/>
    </source>
</evidence>
<dbReference type="STRING" id="208480.SAMN02910418_01537"/>
<dbReference type="Proteomes" id="UP000185628">
    <property type="component" value="Unassembled WGS sequence"/>
</dbReference>
<dbReference type="EMBL" id="MQVR01000006">
    <property type="protein sequence ID" value="OKL54859.1"/>
    <property type="molecule type" value="Genomic_DNA"/>
</dbReference>
<name>A0A1Q5Q590_9ACTO</name>
<organism evidence="8 9">
    <name type="scientific">Bowdeniella nasicola</name>
    <dbReference type="NCBI Taxonomy" id="208480"/>
    <lineage>
        <taxon>Bacteria</taxon>
        <taxon>Bacillati</taxon>
        <taxon>Actinomycetota</taxon>
        <taxon>Actinomycetes</taxon>
        <taxon>Actinomycetales</taxon>
        <taxon>Actinomycetaceae</taxon>
        <taxon>Bowdeniella</taxon>
    </lineage>
</organism>
<dbReference type="EC" id="6.3.1.19" evidence="7"/>
<dbReference type="InterPro" id="IPR004347">
    <property type="entry name" value="Pup_ligase/deamidase"/>
</dbReference>
<evidence type="ECO:0000256" key="4">
    <source>
        <dbReference type="ARBA" id="ARBA00022786"/>
    </source>
</evidence>
<gene>
    <name evidence="8" type="ORF">BSZ39_01925</name>
</gene>
<reference evidence="9" key="1">
    <citation type="submission" date="2016-12" db="EMBL/GenBank/DDBJ databases">
        <authorList>
            <person name="Meng X."/>
        </authorList>
    </citation>
    <scope>NUCLEOTIDE SEQUENCE [LARGE SCALE GENOMIC DNA]</scope>
    <source>
        <strain evidence="9">DSM 19116</strain>
    </source>
</reference>
<evidence type="ECO:0000256" key="5">
    <source>
        <dbReference type="ARBA" id="ARBA00022840"/>
    </source>
</evidence>
<accession>A0A1Q5Q590</accession>
<dbReference type="GO" id="GO:0016879">
    <property type="term" value="F:ligase activity, forming carbon-nitrogen bonds"/>
    <property type="evidence" value="ECO:0007669"/>
    <property type="project" value="UniProtKB-UniRule"/>
</dbReference>
<dbReference type="NCBIfam" id="TIGR03686">
    <property type="entry name" value="pupylate_PafA"/>
    <property type="match status" value="1"/>
</dbReference>
<sequence length="460" mass="51327">MSQRRIYGIETEYGITCANTGVGEPPLGAEEAAHELFRPVQASSRSTNAFLTNGGRLYLDVGAHPEYATAECDNLPDLLAQDRAGSMMMADLAAQANKRLRQRGISGAIHLFRNNADSRGNSYGCHENYLVRRTPRFRQMVDSLIPYFVTRQVVVGSGYLKLKRRRASYGFSQRADQTWDAISSATTRSRPIVNTRDEPHADADKYRRLHVIVGDTNVSEAATLAKVAVTELLLTLAERGELPRFCLIDPMRAIREVCQDISGTVRCDLDDGRALTAVDIQRHYLDAIAGADLEFTDLHRYSLDLWERGLNAVASQDSSAVDTELDWAVKKKLLDSLSARGFGLDSFEASRLMLAYHDVTSGGIWQRMEQRGMLRRFTTDADVDAARTTAPTTTRAHLRGQFLTLAAKYRRDHTVDWTHIRLNDANHQAIRLDDPFSASDDRVAALLAEIPPTESELPWA</sequence>
<dbReference type="Pfam" id="PF03136">
    <property type="entry name" value="Pup_ligase"/>
    <property type="match status" value="1"/>
</dbReference>